<feature type="transmembrane region" description="Helical" evidence="12">
    <location>
        <begin position="27"/>
        <end position="50"/>
    </location>
</feature>
<evidence type="ECO:0000256" key="8">
    <source>
        <dbReference type="ARBA" id="ARBA00023136"/>
    </source>
</evidence>
<dbReference type="AlphaFoldDB" id="H0WA08"/>
<dbReference type="EMBL" id="AAKN02015401">
    <property type="status" value="NOT_ANNOTATED_CDS"/>
    <property type="molecule type" value="Genomic_DNA"/>
</dbReference>
<feature type="transmembrane region" description="Helical" evidence="12">
    <location>
        <begin position="239"/>
        <end position="261"/>
    </location>
</feature>
<evidence type="ECO:0000256" key="3">
    <source>
        <dbReference type="ARBA" id="ARBA00022606"/>
    </source>
</evidence>
<dbReference type="SUPFAM" id="SSF81321">
    <property type="entry name" value="Family A G protein-coupled receptor-like"/>
    <property type="match status" value="1"/>
</dbReference>
<accession>H0WA08</accession>
<evidence type="ECO:0000313" key="14">
    <source>
        <dbReference type="Ensembl" id="ENSCPOP00000019818.2"/>
    </source>
</evidence>
<dbReference type="VEuPathDB" id="HostDB:ENSCPOG00000021103"/>
<dbReference type="OMA" id="QKSIPFY"/>
<dbReference type="PROSITE" id="PS50262">
    <property type="entry name" value="G_PROTEIN_RECEP_F1_2"/>
    <property type="match status" value="1"/>
</dbReference>
<evidence type="ECO:0000313" key="15">
    <source>
        <dbReference type="Proteomes" id="UP000005447"/>
    </source>
</evidence>
<dbReference type="InterPro" id="IPR000276">
    <property type="entry name" value="GPCR_Rhodpsn"/>
</dbReference>
<keyword evidence="4 11" id="KW-0812">Transmembrane</keyword>
<evidence type="ECO:0000256" key="12">
    <source>
        <dbReference type="RuleBase" id="RU363047"/>
    </source>
</evidence>
<keyword evidence="5 12" id="KW-0552">Olfaction</keyword>
<feature type="transmembrane region" description="Helical" evidence="12">
    <location>
        <begin position="100"/>
        <end position="122"/>
    </location>
</feature>
<keyword evidence="10 11" id="KW-0807">Transducer</keyword>
<dbReference type="GeneID" id="100723390"/>
<evidence type="ECO:0000256" key="1">
    <source>
        <dbReference type="ARBA" id="ARBA00004651"/>
    </source>
</evidence>
<dbReference type="GO" id="GO:0004930">
    <property type="term" value="F:G protein-coupled receptor activity"/>
    <property type="evidence" value="ECO:0007669"/>
    <property type="project" value="UniProtKB-KW"/>
</dbReference>
<dbReference type="STRING" id="10141.ENSCPOP00000019818"/>
<comment type="similarity">
    <text evidence="11">Belongs to the G-protein coupled receptor 1 family.</text>
</comment>
<dbReference type="FunFam" id="1.20.1070.10:FF:000005">
    <property type="entry name" value="Olfactory receptor"/>
    <property type="match status" value="1"/>
</dbReference>
<keyword evidence="9 11" id="KW-0675">Receptor</keyword>
<evidence type="ECO:0000256" key="2">
    <source>
        <dbReference type="ARBA" id="ARBA00022475"/>
    </source>
</evidence>
<keyword evidence="15" id="KW-1185">Reference proteome</keyword>
<evidence type="ECO:0000256" key="11">
    <source>
        <dbReference type="RuleBase" id="RU000688"/>
    </source>
</evidence>
<evidence type="ECO:0000256" key="9">
    <source>
        <dbReference type="ARBA" id="ARBA00023170"/>
    </source>
</evidence>
<keyword evidence="8 12" id="KW-0472">Membrane</keyword>
<dbReference type="PANTHER" id="PTHR26453">
    <property type="entry name" value="OLFACTORY RECEPTOR"/>
    <property type="match status" value="1"/>
</dbReference>
<dbReference type="InParanoid" id="H0WA08"/>
<sequence>MGLDKINQTWVSEFILLGLSSDWGTQVFLFLLILVVYLVTVMGNSLILLLIRMDSRLHTPMYFFLSVLSLVDLCYGNSITPQMLAHFLSAQKHISFPSCVLQLWASLALGGSEFFLLGAMAYDRYVAVCYPLHYTAIMHARLCLALSASCLVAGFSNSLMETIITFQLPLCYNVIDHFACETLAVLRLACVDISFNEVMVAFSGFLVIVLPCSLVLFSYAHIVTAILRIRSAQGRHKAFGTCTSHLTVVCMCFGATIFTYLEPHSASSVQKEKVVALFYAVVAPMLNPLIYSLRNKDVMAALQKLLEKFR</sequence>
<dbReference type="InterPro" id="IPR017452">
    <property type="entry name" value="GPCR_Rhodpsn_7TM"/>
</dbReference>
<dbReference type="eggNOG" id="ENOG502TAH2">
    <property type="taxonomic scope" value="Eukaryota"/>
</dbReference>
<feature type="transmembrane region" description="Helical" evidence="12">
    <location>
        <begin position="205"/>
        <end position="227"/>
    </location>
</feature>
<organism evidence="14 15">
    <name type="scientific">Cavia porcellus</name>
    <name type="common">Guinea pig</name>
    <dbReference type="NCBI Taxonomy" id="10141"/>
    <lineage>
        <taxon>Eukaryota</taxon>
        <taxon>Metazoa</taxon>
        <taxon>Chordata</taxon>
        <taxon>Craniata</taxon>
        <taxon>Vertebrata</taxon>
        <taxon>Euteleostomi</taxon>
        <taxon>Mammalia</taxon>
        <taxon>Eutheria</taxon>
        <taxon>Euarchontoglires</taxon>
        <taxon>Glires</taxon>
        <taxon>Rodentia</taxon>
        <taxon>Hystricomorpha</taxon>
        <taxon>Caviidae</taxon>
        <taxon>Cavia</taxon>
    </lineage>
</organism>
<dbReference type="Ensembl" id="ENSCPOT00000022738.2">
    <property type="protein sequence ID" value="ENSCPOP00000019818.2"/>
    <property type="gene ID" value="ENSCPOG00000021103.2"/>
</dbReference>
<gene>
    <name evidence="14" type="primary">LOC100723390</name>
</gene>
<evidence type="ECO:0000256" key="4">
    <source>
        <dbReference type="ARBA" id="ARBA00022692"/>
    </source>
</evidence>
<dbReference type="GO" id="GO:0005886">
    <property type="term" value="C:plasma membrane"/>
    <property type="evidence" value="ECO:0007669"/>
    <property type="project" value="UniProtKB-SubCell"/>
</dbReference>
<evidence type="ECO:0000256" key="10">
    <source>
        <dbReference type="ARBA" id="ARBA00023224"/>
    </source>
</evidence>
<evidence type="ECO:0000259" key="13">
    <source>
        <dbReference type="PROSITE" id="PS50262"/>
    </source>
</evidence>
<dbReference type="KEGG" id="cpoc:100723390"/>
<dbReference type="Pfam" id="PF13853">
    <property type="entry name" value="7tm_4"/>
    <property type="match status" value="1"/>
</dbReference>
<dbReference type="InterPro" id="IPR000725">
    <property type="entry name" value="Olfact_rcpt"/>
</dbReference>
<dbReference type="PRINTS" id="PR00245">
    <property type="entry name" value="OLFACTORYR"/>
</dbReference>
<protein>
    <recommendedName>
        <fullName evidence="12">Olfactory receptor</fullName>
    </recommendedName>
</protein>
<dbReference type="HOGENOM" id="CLU_012526_0_1_1"/>
<dbReference type="GeneTree" id="ENSGT01040000240406"/>
<keyword evidence="7 11" id="KW-0297">G-protein coupled receptor</keyword>
<dbReference type="FunCoup" id="H0WA08">
    <property type="interactions" value="737"/>
</dbReference>
<dbReference type="RefSeq" id="XP_003475345.1">
    <property type="nucleotide sequence ID" value="XM_003475297.1"/>
</dbReference>
<evidence type="ECO:0000256" key="6">
    <source>
        <dbReference type="ARBA" id="ARBA00022989"/>
    </source>
</evidence>
<evidence type="ECO:0000256" key="7">
    <source>
        <dbReference type="ARBA" id="ARBA00023040"/>
    </source>
</evidence>
<dbReference type="PROSITE" id="PS00237">
    <property type="entry name" value="G_PROTEIN_RECEP_F1_1"/>
    <property type="match status" value="1"/>
</dbReference>
<comment type="subcellular location">
    <subcellularLocation>
        <location evidence="1 12">Cell membrane</location>
        <topology evidence="1 12">Multi-pass membrane protein</topology>
    </subcellularLocation>
</comment>
<keyword evidence="2 12" id="KW-1003">Cell membrane</keyword>
<name>H0WA08_CAVPO</name>
<dbReference type="PRINTS" id="PR00237">
    <property type="entry name" value="GPCRRHODOPSN"/>
</dbReference>
<reference evidence="14" key="3">
    <citation type="submission" date="2025-09" db="UniProtKB">
        <authorList>
            <consortium name="Ensembl"/>
        </authorList>
    </citation>
    <scope>IDENTIFICATION</scope>
    <source>
        <strain evidence="14">2N</strain>
    </source>
</reference>
<dbReference type="Proteomes" id="UP000005447">
    <property type="component" value="Unassembled WGS sequence"/>
</dbReference>
<dbReference type="GO" id="GO:0004984">
    <property type="term" value="F:olfactory receptor activity"/>
    <property type="evidence" value="ECO:0007669"/>
    <property type="project" value="InterPro"/>
</dbReference>
<evidence type="ECO:0000256" key="5">
    <source>
        <dbReference type="ARBA" id="ARBA00022725"/>
    </source>
</evidence>
<feature type="transmembrane region" description="Helical" evidence="12">
    <location>
        <begin position="273"/>
        <end position="293"/>
    </location>
</feature>
<dbReference type="Gene3D" id="1.20.1070.10">
    <property type="entry name" value="Rhodopsin 7-helix transmembrane proteins"/>
    <property type="match status" value="1"/>
</dbReference>
<keyword evidence="3 12" id="KW-0716">Sensory transduction</keyword>
<reference evidence="15" key="1">
    <citation type="journal article" date="2011" name="Nature">
        <title>A high-resolution map of human evolutionary constraint using 29 mammals.</title>
        <authorList>
            <person name="Lindblad-Toh K."/>
            <person name="Garber M."/>
            <person name="Zuk O."/>
            <person name="Lin M.F."/>
            <person name="Parker B.J."/>
            <person name="Washietl S."/>
            <person name="Kheradpour P."/>
            <person name="Ernst J."/>
            <person name="Jordan G."/>
            <person name="Mauceli E."/>
            <person name="Ward L.D."/>
            <person name="Lowe C.B."/>
            <person name="Holloway A.K."/>
            <person name="Clamp M."/>
            <person name="Gnerre S."/>
            <person name="Alfoldi J."/>
            <person name="Beal K."/>
            <person name="Chang J."/>
            <person name="Clawson H."/>
            <person name="Cuff J."/>
            <person name="Di Palma F."/>
            <person name="Fitzgerald S."/>
            <person name="Flicek P."/>
            <person name="Guttman M."/>
            <person name="Hubisz M.J."/>
            <person name="Jaffe D.B."/>
            <person name="Jungreis I."/>
            <person name="Kent W.J."/>
            <person name="Kostka D."/>
            <person name="Lara M."/>
            <person name="Martins A.L."/>
            <person name="Massingham T."/>
            <person name="Moltke I."/>
            <person name="Raney B.J."/>
            <person name="Rasmussen M.D."/>
            <person name="Robinson J."/>
            <person name="Stark A."/>
            <person name="Vilella A.J."/>
            <person name="Wen J."/>
            <person name="Xie X."/>
            <person name="Zody M.C."/>
            <person name="Baldwin J."/>
            <person name="Bloom T."/>
            <person name="Chin C.W."/>
            <person name="Heiman D."/>
            <person name="Nicol R."/>
            <person name="Nusbaum C."/>
            <person name="Young S."/>
            <person name="Wilkinson J."/>
            <person name="Worley K.C."/>
            <person name="Kovar C.L."/>
            <person name="Muzny D.M."/>
            <person name="Gibbs R.A."/>
            <person name="Cree A."/>
            <person name="Dihn H.H."/>
            <person name="Fowler G."/>
            <person name="Jhangiani S."/>
            <person name="Joshi V."/>
            <person name="Lee S."/>
            <person name="Lewis L.R."/>
            <person name="Nazareth L.V."/>
            <person name="Okwuonu G."/>
            <person name="Santibanez J."/>
            <person name="Warren W.C."/>
            <person name="Mardis E.R."/>
            <person name="Weinstock G.M."/>
            <person name="Wilson R.K."/>
            <person name="Delehaunty K."/>
            <person name="Dooling D."/>
            <person name="Fronik C."/>
            <person name="Fulton L."/>
            <person name="Fulton B."/>
            <person name="Graves T."/>
            <person name="Minx P."/>
            <person name="Sodergren E."/>
            <person name="Birney E."/>
            <person name="Margulies E.H."/>
            <person name="Herrero J."/>
            <person name="Green E.D."/>
            <person name="Haussler D."/>
            <person name="Siepel A."/>
            <person name="Goldman N."/>
            <person name="Pollard K.S."/>
            <person name="Pedersen J.S."/>
            <person name="Lander E.S."/>
            <person name="Kellis M."/>
        </authorList>
    </citation>
    <scope>NUCLEOTIDE SEQUENCE [LARGE SCALE GENOMIC DNA]</scope>
    <source>
        <strain evidence="15">2N</strain>
    </source>
</reference>
<feature type="transmembrane region" description="Helical" evidence="12">
    <location>
        <begin position="142"/>
        <end position="160"/>
    </location>
</feature>
<proteinExistence type="inferred from homology"/>
<feature type="domain" description="G-protein coupled receptors family 1 profile" evidence="13">
    <location>
        <begin position="43"/>
        <end position="291"/>
    </location>
</feature>
<dbReference type="OrthoDB" id="9007674at2759"/>
<reference evidence="14" key="2">
    <citation type="submission" date="2025-08" db="UniProtKB">
        <authorList>
            <consortium name="Ensembl"/>
        </authorList>
    </citation>
    <scope>IDENTIFICATION</scope>
    <source>
        <strain evidence="14">2N</strain>
    </source>
</reference>
<keyword evidence="6 12" id="KW-1133">Transmembrane helix</keyword>
<feature type="transmembrane region" description="Helical" evidence="12">
    <location>
        <begin position="62"/>
        <end position="80"/>
    </location>
</feature>